<evidence type="ECO:0000256" key="8">
    <source>
        <dbReference type="ARBA" id="ARBA00023034"/>
    </source>
</evidence>
<comment type="caution">
    <text evidence="12">The sequence shown here is derived from an EMBL/GenBank/DDBJ whole genome shotgun (WGS) entry which is preliminary data.</text>
</comment>
<keyword evidence="6" id="KW-0735">Signal-anchor</keyword>
<dbReference type="EMBL" id="JBAMMX010000018">
    <property type="protein sequence ID" value="KAK6923161.1"/>
    <property type="molecule type" value="Genomic_DNA"/>
</dbReference>
<dbReference type="GO" id="GO:0005768">
    <property type="term" value="C:endosome"/>
    <property type="evidence" value="ECO:0007669"/>
    <property type="project" value="TreeGrafter"/>
</dbReference>
<evidence type="ECO:0000256" key="6">
    <source>
        <dbReference type="ARBA" id="ARBA00022968"/>
    </source>
</evidence>
<sequence>MGFPPQDSHSRAPFILAPSMAKSGPIRSKATSFLSESFLFICGTLVTILALGTLWSFLNPKPDPDFSSLSPFGDSLSCAAGAQSFNLTHDPPLPTFYDDPTLTYTIDKKITKWDEKRKQWLRHHPSFAAGVENRILLLSGSQPSPCKNPIGDHLLLRFFKNKVDYCRIHGCDVFYNNALLHPKMTTFWAKLPVVKAAMLAHPEAEWIWWVDSDALFTDMEFTLPLGRYKAHNLVVHGWAHLIYEKKSWVSLNAGVFLIRNCQWSMDFMDVWASMGPQTPNYDSWGKIQKSIFKDKMFPESDDQTALVYLLLKERDKWADKIYLEGEYYFEGYWSEIIGTLENITSKHVEIERGVRTLRRRHAEKVGEFYGVLREEYLVEAGNGRGSWRRPFITHFTGCQPCSGAHNQMYAGQSCWDGMNKALNFADNQVLRKYGFVHPSLLDSNSVNPLPYDSAA</sequence>
<keyword evidence="5 11" id="KW-0812">Transmembrane</keyword>
<evidence type="ECO:0000256" key="3">
    <source>
        <dbReference type="ARBA" id="ARBA00022676"/>
    </source>
</evidence>
<dbReference type="InterPro" id="IPR029044">
    <property type="entry name" value="Nucleotide-diphossugar_trans"/>
</dbReference>
<dbReference type="Proteomes" id="UP001370490">
    <property type="component" value="Unassembled WGS sequence"/>
</dbReference>
<evidence type="ECO:0000313" key="13">
    <source>
        <dbReference type="Proteomes" id="UP001370490"/>
    </source>
</evidence>
<keyword evidence="8" id="KW-0333">Golgi apparatus</keyword>
<evidence type="ECO:0000256" key="5">
    <source>
        <dbReference type="ARBA" id="ARBA00022692"/>
    </source>
</evidence>
<evidence type="ECO:0000256" key="10">
    <source>
        <dbReference type="ARBA" id="ARBA00023180"/>
    </source>
</evidence>
<dbReference type="FunFam" id="3.90.550.10:FF:000127">
    <property type="entry name" value="Probable glycosyltransferase 7"/>
    <property type="match status" value="1"/>
</dbReference>
<keyword evidence="7 11" id="KW-1133">Transmembrane helix</keyword>
<keyword evidence="13" id="KW-1185">Reference proteome</keyword>
<comment type="similarity">
    <text evidence="2">Belongs to the glycosyltransferase 34 family.</text>
</comment>
<gene>
    <name evidence="12" type="ORF">RJ641_011465</name>
</gene>
<reference evidence="12 13" key="1">
    <citation type="submission" date="2023-12" db="EMBL/GenBank/DDBJ databases">
        <title>A high-quality genome assembly for Dillenia turbinata (Dilleniales).</title>
        <authorList>
            <person name="Chanderbali A."/>
        </authorList>
    </citation>
    <scope>NUCLEOTIDE SEQUENCE [LARGE SCALE GENOMIC DNA]</scope>
    <source>
        <strain evidence="12">LSX21</strain>
        <tissue evidence="12">Leaf</tissue>
    </source>
</reference>
<accession>A0AAN8Z3A8</accession>
<feature type="transmembrane region" description="Helical" evidence="11">
    <location>
        <begin position="37"/>
        <end position="58"/>
    </location>
</feature>
<dbReference type="GO" id="GO:0000139">
    <property type="term" value="C:Golgi membrane"/>
    <property type="evidence" value="ECO:0007669"/>
    <property type="project" value="UniProtKB-SubCell"/>
</dbReference>
<dbReference type="InterPro" id="IPR008630">
    <property type="entry name" value="Glyco_trans_34"/>
</dbReference>
<dbReference type="Pfam" id="PF05637">
    <property type="entry name" value="Glyco_transf_34"/>
    <property type="match status" value="1"/>
</dbReference>
<organism evidence="12 13">
    <name type="scientific">Dillenia turbinata</name>
    <dbReference type="NCBI Taxonomy" id="194707"/>
    <lineage>
        <taxon>Eukaryota</taxon>
        <taxon>Viridiplantae</taxon>
        <taxon>Streptophyta</taxon>
        <taxon>Embryophyta</taxon>
        <taxon>Tracheophyta</taxon>
        <taxon>Spermatophyta</taxon>
        <taxon>Magnoliopsida</taxon>
        <taxon>eudicotyledons</taxon>
        <taxon>Gunneridae</taxon>
        <taxon>Pentapetalae</taxon>
        <taxon>Dilleniales</taxon>
        <taxon>Dilleniaceae</taxon>
        <taxon>Dillenia</taxon>
    </lineage>
</organism>
<evidence type="ECO:0000256" key="9">
    <source>
        <dbReference type="ARBA" id="ARBA00023136"/>
    </source>
</evidence>
<keyword evidence="3" id="KW-0328">Glycosyltransferase</keyword>
<keyword evidence="10" id="KW-0325">Glycoprotein</keyword>
<name>A0AAN8Z3A8_9MAGN</name>
<dbReference type="Gene3D" id="3.90.550.10">
    <property type="entry name" value="Spore Coat Polysaccharide Biosynthesis Protein SpsA, Chain A"/>
    <property type="match status" value="1"/>
</dbReference>
<dbReference type="AlphaFoldDB" id="A0AAN8Z3A8"/>
<keyword evidence="4" id="KW-0808">Transferase</keyword>
<evidence type="ECO:0000256" key="2">
    <source>
        <dbReference type="ARBA" id="ARBA00005664"/>
    </source>
</evidence>
<evidence type="ECO:0000256" key="1">
    <source>
        <dbReference type="ARBA" id="ARBA00004323"/>
    </source>
</evidence>
<evidence type="ECO:0000256" key="4">
    <source>
        <dbReference type="ARBA" id="ARBA00022679"/>
    </source>
</evidence>
<dbReference type="PANTHER" id="PTHR31311:SF3">
    <property type="entry name" value="GLYCOSYLTRANSFERASE 7-RELATED"/>
    <property type="match status" value="1"/>
</dbReference>
<evidence type="ECO:0000256" key="7">
    <source>
        <dbReference type="ARBA" id="ARBA00022989"/>
    </source>
</evidence>
<evidence type="ECO:0000256" key="11">
    <source>
        <dbReference type="SAM" id="Phobius"/>
    </source>
</evidence>
<keyword evidence="9 11" id="KW-0472">Membrane</keyword>
<dbReference type="GO" id="GO:0008378">
    <property type="term" value="F:galactosyltransferase activity"/>
    <property type="evidence" value="ECO:0007669"/>
    <property type="project" value="TreeGrafter"/>
</dbReference>
<evidence type="ECO:0000313" key="12">
    <source>
        <dbReference type="EMBL" id="KAK6923161.1"/>
    </source>
</evidence>
<dbReference type="GO" id="GO:0005802">
    <property type="term" value="C:trans-Golgi network"/>
    <property type="evidence" value="ECO:0007669"/>
    <property type="project" value="TreeGrafter"/>
</dbReference>
<dbReference type="PANTHER" id="PTHR31311">
    <property type="entry name" value="XYLOGLUCAN 6-XYLOSYLTRANSFERASE 5-RELATED-RELATED"/>
    <property type="match status" value="1"/>
</dbReference>
<proteinExistence type="inferred from homology"/>
<protein>
    <submittedName>
        <fullName evidence="12">Glycosyltransferase 34</fullName>
    </submittedName>
</protein>
<comment type="subcellular location">
    <subcellularLocation>
        <location evidence="1">Golgi apparatus membrane</location>
        <topology evidence="1">Single-pass type II membrane protein</topology>
    </subcellularLocation>
</comment>